<dbReference type="InterPro" id="IPR035965">
    <property type="entry name" value="PAS-like_dom_sf"/>
</dbReference>
<dbReference type="Proteomes" id="UP001207337">
    <property type="component" value="Unassembled WGS sequence"/>
</dbReference>
<dbReference type="SUPFAM" id="SSF52172">
    <property type="entry name" value="CheY-like"/>
    <property type="match status" value="1"/>
</dbReference>
<keyword evidence="5" id="KW-0547">Nucleotide-binding</keyword>
<evidence type="ECO:0000259" key="11">
    <source>
        <dbReference type="PROSITE" id="PS50112"/>
    </source>
</evidence>
<dbReference type="Pfam" id="PF00989">
    <property type="entry name" value="PAS"/>
    <property type="match status" value="1"/>
</dbReference>
<reference evidence="13 14" key="1">
    <citation type="submission" date="2021-11" db="EMBL/GenBank/DDBJ databases">
        <title>Aliifidinibius sp. nov., a new bacterium isolated from saline soil.</title>
        <authorList>
            <person name="Galisteo C."/>
            <person name="De La Haba R."/>
            <person name="Sanchez-Porro C."/>
            <person name="Ventosa A."/>
        </authorList>
    </citation>
    <scope>NUCLEOTIDE SEQUENCE [LARGE SCALE GENOMIC DNA]</scope>
    <source>
        <strain evidence="13 14">KACC 190600</strain>
    </source>
</reference>
<dbReference type="InterPro" id="IPR005467">
    <property type="entry name" value="His_kinase_dom"/>
</dbReference>
<feature type="domain" description="PAS" evidence="11">
    <location>
        <begin position="156"/>
        <end position="226"/>
    </location>
</feature>
<dbReference type="SMART" id="SM00086">
    <property type="entry name" value="PAC"/>
    <property type="match status" value="3"/>
</dbReference>
<dbReference type="Pfam" id="PF08447">
    <property type="entry name" value="PAS_3"/>
    <property type="match status" value="1"/>
</dbReference>
<dbReference type="InterPro" id="IPR013767">
    <property type="entry name" value="PAS_fold"/>
</dbReference>
<evidence type="ECO:0000256" key="1">
    <source>
        <dbReference type="ARBA" id="ARBA00000085"/>
    </source>
</evidence>
<dbReference type="PANTHER" id="PTHR41523:SF8">
    <property type="entry name" value="ETHYLENE RESPONSE SENSOR PROTEIN"/>
    <property type="match status" value="1"/>
</dbReference>
<dbReference type="InterPro" id="IPR000014">
    <property type="entry name" value="PAS"/>
</dbReference>
<evidence type="ECO:0000256" key="4">
    <source>
        <dbReference type="ARBA" id="ARBA00022679"/>
    </source>
</evidence>
<keyword evidence="4" id="KW-0808">Transferase</keyword>
<dbReference type="InterPro" id="IPR000700">
    <property type="entry name" value="PAS-assoc_C"/>
</dbReference>
<feature type="domain" description="PAS" evidence="11">
    <location>
        <begin position="405"/>
        <end position="475"/>
    </location>
</feature>
<protein>
    <recommendedName>
        <fullName evidence="2">histidine kinase</fullName>
        <ecNumber evidence="2">2.7.13.3</ecNumber>
    </recommendedName>
</protein>
<dbReference type="PROSITE" id="PS50109">
    <property type="entry name" value="HIS_KIN"/>
    <property type="match status" value="1"/>
</dbReference>
<evidence type="ECO:0000256" key="2">
    <source>
        <dbReference type="ARBA" id="ARBA00012438"/>
    </source>
</evidence>
<organism evidence="13 14">
    <name type="scientific">Fodinibius salicampi</name>
    <dbReference type="NCBI Taxonomy" id="1920655"/>
    <lineage>
        <taxon>Bacteria</taxon>
        <taxon>Pseudomonadati</taxon>
        <taxon>Balneolota</taxon>
        <taxon>Balneolia</taxon>
        <taxon>Balneolales</taxon>
        <taxon>Balneolaceae</taxon>
        <taxon>Fodinibius</taxon>
    </lineage>
</organism>
<dbReference type="RefSeq" id="WP_265788335.1">
    <property type="nucleotide sequence ID" value="NZ_BAABRS010000001.1"/>
</dbReference>
<name>A0ABT3PX36_9BACT</name>
<dbReference type="Pfam" id="PF02518">
    <property type="entry name" value="HATPase_c"/>
    <property type="match status" value="1"/>
</dbReference>
<dbReference type="Pfam" id="PF08448">
    <property type="entry name" value="PAS_4"/>
    <property type="match status" value="1"/>
</dbReference>
<dbReference type="InterPro" id="IPR013655">
    <property type="entry name" value="PAS_fold_3"/>
</dbReference>
<evidence type="ECO:0000256" key="6">
    <source>
        <dbReference type="ARBA" id="ARBA00022777"/>
    </source>
</evidence>
<keyword evidence="7" id="KW-0067">ATP-binding</keyword>
<dbReference type="PROSITE" id="PS50096">
    <property type="entry name" value="IQ"/>
    <property type="match status" value="1"/>
</dbReference>
<evidence type="ECO:0000256" key="3">
    <source>
        <dbReference type="ARBA" id="ARBA00022553"/>
    </source>
</evidence>
<dbReference type="InterPro" id="IPR011495">
    <property type="entry name" value="Sig_transdc_His_kin_sub2_dim/P"/>
</dbReference>
<evidence type="ECO:0000256" key="9">
    <source>
        <dbReference type="SAM" id="Coils"/>
    </source>
</evidence>
<feature type="domain" description="Histidine kinase" evidence="10">
    <location>
        <begin position="794"/>
        <end position="986"/>
    </location>
</feature>
<comment type="catalytic activity">
    <reaction evidence="1">
        <text>ATP + protein L-histidine = ADP + protein N-phospho-L-histidine.</text>
        <dbReference type="EC" id="2.7.13.3"/>
    </reaction>
</comment>
<dbReference type="InterPro" id="IPR011006">
    <property type="entry name" value="CheY-like_superfamily"/>
</dbReference>
<dbReference type="InterPro" id="IPR013656">
    <property type="entry name" value="PAS_4"/>
</dbReference>
<accession>A0ABT3PX36</accession>
<feature type="domain" description="PAC" evidence="12">
    <location>
        <begin position="226"/>
        <end position="281"/>
    </location>
</feature>
<keyword evidence="3" id="KW-0597">Phosphoprotein</keyword>
<evidence type="ECO:0000256" key="5">
    <source>
        <dbReference type="ARBA" id="ARBA00022741"/>
    </source>
</evidence>
<dbReference type="PANTHER" id="PTHR41523">
    <property type="entry name" value="TWO-COMPONENT SYSTEM SENSOR PROTEIN"/>
    <property type="match status" value="1"/>
</dbReference>
<dbReference type="Gene3D" id="3.30.565.10">
    <property type="entry name" value="Histidine kinase-like ATPase, C-terminal domain"/>
    <property type="match status" value="1"/>
</dbReference>
<evidence type="ECO:0000256" key="8">
    <source>
        <dbReference type="ARBA" id="ARBA00023026"/>
    </source>
</evidence>
<dbReference type="NCBIfam" id="TIGR00229">
    <property type="entry name" value="sensory_box"/>
    <property type="match status" value="4"/>
</dbReference>
<dbReference type="PROSITE" id="PS50113">
    <property type="entry name" value="PAC"/>
    <property type="match status" value="3"/>
</dbReference>
<keyword evidence="8" id="KW-0843">Virulence</keyword>
<dbReference type="CDD" id="cd00130">
    <property type="entry name" value="PAS"/>
    <property type="match status" value="4"/>
</dbReference>
<evidence type="ECO:0000313" key="13">
    <source>
        <dbReference type="EMBL" id="MCW9712398.1"/>
    </source>
</evidence>
<dbReference type="EC" id="2.7.13.3" evidence="2"/>
<feature type="domain" description="PAC" evidence="12">
    <location>
        <begin position="729"/>
        <end position="783"/>
    </location>
</feature>
<proteinExistence type="predicted"/>
<feature type="domain" description="PAS" evidence="11">
    <location>
        <begin position="656"/>
        <end position="693"/>
    </location>
</feature>
<sequence length="995" mass="114095">MKKSEIEMDSNSLLLSDDHRATILISVKDPDGIQLIQQCIPDSLNFKIGFNNTADIDFDLCIMDEISFSENEELFHKCKEETAPLFLPFLLLSANRQATRQNETIWEFVDDVVYTPITPQQLKTRIKILLKQRSYSLKLEQKNKELAKKNEQLKTEKEKFQLLAENSTDMISRHAPDGTYKYVSQSSKELIGYEPEELVGHNGFDNMHPEDRSRLEGKAMDFQERGEIQRWVFRKGTKLGTYKWTESVMRPIFDENGDLIEIQASTRDISDRKRYEQKLEEEKAFTNTAIGSLPGLFYVVDKEGNYIRWNDNFAQELGYSGEEIAQMDPLDFYQQEDHDLVKSKIAQAFETGHADAEVELKTKEGALIPYYITAKRFTKGGEEFIVGTCMNLSEIKEAEYELEQQRLLLDAIINQTEAIIYVKDSEGRMRLVNNSYKELFGLEGHQIIGKTDKQLFGDELHKNVRGNDKKVLEKGQTIEVEEQLPIGDGIRHYHTIKYPLKGVPGFENCLCGISTDITDRKQTLQKLNERIKEQRCLYSISNLSEQDYANASELLAKAVEYLPQGLQYPDLTEAAITFDGNTFITDNFRETDWELSAESTRIEGKPLKIQLVYTDTGTISKEDPFLKEERQLLDSIVQTLTSQIDRILAREKLQESQQRWETLVQNDPNLIQLLDPEGNIKYINQSGAAILGFKTPYELIGKNYFDLITLDEKERKLAQKWIKDVINGKEKEIHTYKITVNNGTELYLESQGVPIKLDDGQVGLQLVAQDVTERVKSEIELKESLKEKETLLQEIHHRVKNNLAVVSGMLQLQSFNTDNKEVIKLLTDSEKRIQTMALIHEKLYESSSLSKISFGPYIKELIENIKQMTINGEEIDLQLDYNSFALNVNQAVPCALILNEVISNAYEHAFKGRKEGRILISIKQRDNIIHVRVKDNGRGLDADFVEKKNESLGFTIIDTLIEQLHADLNINNENGLDLSFSFDKQEVKGSSSSLI</sequence>
<evidence type="ECO:0000259" key="10">
    <source>
        <dbReference type="PROSITE" id="PS50109"/>
    </source>
</evidence>
<feature type="domain" description="PAC" evidence="12">
    <location>
        <begin position="354"/>
        <end position="404"/>
    </location>
</feature>
<dbReference type="SMART" id="SM00387">
    <property type="entry name" value="HATPase_c"/>
    <property type="match status" value="1"/>
</dbReference>
<dbReference type="InterPro" id="IPR003594">
    <property type="entry name" value="HATPase_dom"/>
</dbReference>
<keyword evidence="6" id="KW-0418">Kinase</keyword>
<dbReference type="Pfam" id="PF07568">
    <property type="entry name" value="HisKA_2"/>
    <property type="match status" value="1"/>
</dbReference>
<gene>
    <name evidence="13" type="ORF">LQ318_05710</name>
</gene>
<evidence type="ECO:0000256" key="7">
    <source>
        <dbReference type="ARBA" id="ARBA00022840"/>
    </source>
</evidence>
<dbReference type="Pfam" id="PF13426">
    <property type="entry name" value="PAS_9"/>
    <property type="match status" value="1"/>
</dbReference>
<dbReference type="InterPro" id="IPR001610">
    <property type="entry name" value="PAC"/>
</dbReference>
<feature type="domain" description="PAS" evidence="11">
    <location>
        <begin position="282"/>
        <end position="352"/>
    </location>
</feature>
<dbReference type="SUPFAM" id="SSF55785">
    <property type="entry name" value="PYP-like sensor domain (PAS domain)"/>
    <property type="match status" value="4"/>
</dbReference>
<dbReference type="PROSITE" id="PS50112">
    <property type="entry name" value="PAS"/>
    <property type="match status" value="4"/>
</dbReference>
<evidence type="ECO:0000259" key="12">
    <source>
        <dbReference type="PROSITE" id="PS50113"/>
    </source>
</evidence>
<evidence type="ECO:0000313" key="14">
    <source>
        <dbReference type="Proteomes" id="UP001207337"/>
    </source>
</evidence>
<feature type="coiled-coil region" evidence="9">
    <location>
        <begin position="132"/>
        <end position="166"/>
    </location>
</feature>
<dbReference type="Gene3D" id="3.30.450.20">
    <property type="entry name" value="PAS domain"/>
    <property type="match status" value="4"/>
</dbReference>
<dbReference type="SMART" id="SM00091">
    <property type="entry name" value="PAS"/>
    <property type="match status" value="4"/>
</dbReference>
<keyword evidence="9" id="KW-0175">Coiled coil</keyword>
<keyword evidence="14" id="KW-1185">Reference proteome</keyword>
<dbReference type="EMBL" id="JAJNDC010000001">
    <property type="protein sequence ID" value="MCW9712398.1"/>
    <property type="molecule type" value="Genomic_DNA"/>
</dbReference>
<dbReference type="InterPro" id="IPR036890">
    <property type="entry name" value="HATPase_C_sf"/>
</dbReference>
<comment type="caution">
    <text evidence="13">The sequence shown here is derived from an EMBL/GenBank/DDBJ whole genome shotgun (WGS) entry which is preliminary data.</text>
</comment>
<dbReference type="SUPFAM" id="SSF55874">
    <property type="entry name" value="ATPase domain of HSP90 chaperone/DNA topoisomerase II/histidine kinase"/>
    <property type="match status" value="1"/>
</dbReference>